<dbReference type="InterPro" id="IPR032436">
    <property type="entry name" value="URB1_C"/>
</dbReference>
<dbReference type="PANTHER" id="PTHR13500:SF0">
    <property type="entry name" value="NUCLEOLAR PRE-RIBOSOMAL-ASSOCIATED PROTEIN 1"/>
    <property type="match status" value="1"/>
</dbReference>
<feature type="domain" description="URB1 central HEAT repeat" evidence="3">
    <location>
        <begin position="557"/>
        <end position="717"/>
    </location>
</feature>
<evidence type="ECO:0000259" key="1">
    <source>
        <dbReference type="Pfam" id="PF11707"/>
    </source>
</evidence>
<gene>
    <name evidence="4" type="ORF">RNJ44_03637</name>
</gene>
<dbReference type="InterPro" id="IPR059018">
    <property type="entry name" value="HEAT_URB1"/>
</dbReference>
<evidence type="ECO:0000313" key="5">
    <source>
        <dbReference type="Proteomes" id="UP001623330"/>
    </source>
</evidence>
<feature type="domain" description="URB1 N-terminal" evidence="1">
    <location>
        <begin position="55"/>
        <end position="378"/>
    </location>
</feature>
<evidence type="ECO:0000259" key="3">
    <source>
        <dbReference type="Pfam" id="PF26140"/>
    </source>
</evidence>
<reference evidence="4 5" key="1">
    <citation type="submission" date="2024-05" db="EMBL/GenBank/DDBJ databases">
        <title>Long read based assembly of the Candida bracarensis genome reveals expanded adhesin content.</title>
        <authorList>
            <person name="Marcet-Houben M."/>
            <person name="Ksiezopolska E."/>
            <person name="Gabaldon T."/>
        </authorList>
    </citation>
    <scope>NUCLEOTIDE SEQUENCE [LARGE SCALE GENOMIC DNA]</scope>
    <source>
        <strain evidence="4 5">CBM6</strain>
    </source>
</reference>
<dbReference type="Pfam" id="PF26140">
    <property type="entry name" value="HEAT_URB1"/>
    <property type="match status" value="1"/>
</dbReference>
<evidence type="ECO:0000313" key="4">
    <source>
        <dbReference type="EMBL" id="KAL3233597.1"/>
    </source>
</evidence>
<comment type="caution">
    <text evidence="4">The sequence shown here is derived from an EMBL/GenBank/DDBJ whole genome shotgun (WGS) entry which is preliminary data.</text>
</comment>
<name>A0ABR4NXI4_9SACH</name>
<feature type="domain" description="URB1 C-terminal" evidence="2">
    <location>
        <begin position="1405"/>
        <end position="1601"/>
    </location>
</feature>
<dbReference type="Pfam" id="PF11707">
    <property type="entry name" value="Npa1"/>
    <property type="match status" value="1"/>
</dbReference>
<accession>A0ABR4NXI4</accession>
<evidence type="ECO:0000259" key="2">
    <source>
        <dbReference type="Pfam" id="PF16201"/>
    </source>
</evidence>
<sequence>MERSGKGSKFSKAGSAMENSAAEDRLREIIDVLYPVAESYDFGQLIQFCERGFMSQTVQSWSYFAQVNNHVRFGRLTNLLYKVLVVCGRGSNVVMHGSSLIQLILTQYAKVLYRGVSAMRRGNTIPTLKFMREMINFNDSKFLPDFLAYFDLKITIFPKILTPTRAELAEPTDGPSFREFFLKFFLDLISKAPAILRKDILSDNFKLLSAWFKYMDKVDSHELIMDTLTVFVDSILKEPSFKKMTKTKVLNEMVLAKVHTFYYSGDKPLVKKVNEFFRTYSSDPDHSVAFNDDCVWFKSSPLNNDSKGVTITINQKEFKIYNKLLFSMLKIFKPWDDVMQTNTVISTLTHVPELIPPYCHYILSLGTHDPNVTSYWFGLTLLYGRIIRCQIPEFMMKIETDEIPNPALVIENILPAALSKGALTKTLQYENLLVKTMGTQLLAFAFEKLEAVLRLYDKKGWSNHKLEITSLFLSRIPELPVLVTMLNQVYSDNPEKKILLLSTTLVLRLYATIFPNIFNITLPSNNVYMSILGKEVFDGIEFSILDNFLQFQAFSGSQMKWWNSNATQKSLFTSLLFLGAAKTSGISERVSTILNNMTKNTIIFADLYIQPVSALLNSLQIVLLENKENDQVQKIAKLLDQTIARCIKTPYKYSDKSIDYERISPILIVLAEQLQFIDRTTPYDLVNEWVMIFLRNMSLIGESKIGIIRLVNSEMKEVVGLLPTYFDDHIISNNTNPMKKKEHIMNNSKNSSFCQFITLSSLNELSKDISRFATCPMDAAGLMSVIIDLITDSDIKTTTLFEKSTINILNALFTYINTDVNFKVLNLKFIDFLLTQLAGDENTRAKANFMISQFLIRLNESDIRDSCFSEFIVTYLLANEVPIFEKTREFATEILNYLESKDIVKLLEHVELLSTNATVVLNKISEATDEIPYEIFKNAIRDVKNDNFVSKFEEVLDKGKLQNVPDSVEIFKDISNNKLLFNVFFKSAYFDITKLGEYFKILGNCSPTAATVLSDIGSSEDILKFADKSLTYAIEHLEELDEYDFESLLKLVSKRESHISKEDLKKLSTFALESYKHRFRDYIIDYVESSTEIDITTKKKWMNKLILYITKFFSERNIMSSAFKNLITRSTRLFLKTNIWDEVSSALLNSQLEVVLQSSWISTEEVLQYVLSLMILANSKKLNCERSIQLLINNECISFRTDSISEHVNYLTALVLYLGFKTNPKKTCTRSTMLQIVQFYGGSLTAYDRIILELISLMEEQVGVSWINEVISWEYIEDSKEVLDVANVINLITSTKEGLVITLRKDFIENSIKYADLVGRPDFPEFENISNAETVMQNFEGFFSSLHKVSKSHLTNSYDPFSLMLLCIQNEDLISKKTETEETESTTFTYKFDFQKVAGIGLLEVIIINAASDGQLSSVSNILLNQLLSSINDVEQANDLFIFKLLLKKLIFSINHAKSKNNLDSLPKIIYHFIARLVPILLQPVNPLYERAYRWVLDGPFVRTNEIPLTKDIINTSESTIDHEIYFKQLVWILEGIEEGVVDNKDLGILKSKGVLEWLLGLQNYVRLSVRIQKLISSILYKFQRIEDGGSLLATRYGAISTLELQKLAIERKKHEASEKLNTNDKNSRHLINYLISEEQGLSNGELLEGFVAISNSQKRLREWTDSDGDNIIKRIHI</sequence>
<proteinExistence type="predicted"/>
<organism evidence="4 5">
    <name type="scientific">Nakaseomyces bracarensis</name>
    <dbReference type="NCBI Taxonomy" id="273131"/>
    <lineage>
        <taxon>Eukaryota</taxon>
        <taxon>Fungi</taxon>
        <taxon>Dikarya</taxon>
        <taxon>Ascomycota</taxon>
        <taxon>Saccharomycotina</taxon>
        <taxon>Saccharomycetes</taxon>
        <taxon>Saccharomycetales</taxon>
        <taxon>Saccharomycetaceae</taxon>
        <taxon>Nakaseomyces</taxon>
    </lineage>
</organism>
<dbReference type="EMBL" id="JBEVYD010000004">
    <property type="protein sequence ID" value="KAL3233597.1"/>
    <property type="molecule type" value="Genomic_DNA"/>
</dbReference>
<protein>
    <submittedName>
        <fullName evidence="4">Nucleolar pre-ribosomal-associated protein 1</fullName>
    </submittedName>
</protein>
<dbReference type="Pfam" id="PF16201">
    <property type="entry name" value="NopRA1"/>
    <property type="match status" value="1"/>
</dbReference>
<dbReference type="Proteomes" id="UP001623330">
    <property type="component" value="Unassembled WGS sequence"/>
</dbReference>
<keyword evidence="5" id="KW-1185">Reference proteome</keyword>
<dbReference type="InterPro" id="IPR039844">
    <property type="entry name" value="URB1"/>
</dbReference>
<dbReference type="InterPro" id="IPR021714">
    <property type="entry name" value="URB1_N"/>
</dbReference>
<dbReference type="PANTHER" id="PTHR13500">
    <property type="entry name" value="NUCLEOLAR PRERIBOSOMAL-ASSOCIATED PROTEIN 1"/>
    <property type="match status" value="1"/>
</dbReference>